<dbReference type="Proteomes" id="UP000183629">
    <property type="component" value="Unassembled WGS sequence"/>
</dbReference>
<keyword evidence="2" id="KW-1185">Reference proteome</keyword>
<dbReference type="RefSeq" id="WP_074658888.1">
    <property type="nucleotide sequence ID" value="NZ_FOLZ01000010.1"/>
</dbReference>
<name>A0A1I7JLB8_9STRE</name>
<evidence type="ECO:0008006" key="3">
    <source>
        <dbReference type="Google" id="ProtNLM"/>
    </source>
</evidence>
<sequence length="119" mass="13118">MTTYSPSTLFLKELHDRLEVLAIPIYFKLPNSDVLEPFIVIGSNSSDMSQTAQTGAVIEDITVNIDIFLDSSSRTDAEEIKSKALRALGRRNATANIIPDNSIGREVYHVSIAVSDTIY</sequence>
<evidence type="ECO:0000313" key="2">
    <source>
        <dbReference type="Proteomes" id="UP000183629"/>
    </source>
</evidence>
<organism evidence="1 2">
    <name type="scientific">Streptococcus gallolyticus</name>
    <dbReference type="NCBI Taxonomy" id="315405"/>
    <lineage>
        <taxon>Bacteria</taxon>
        <taxon>Bacillati</taxon>
        <taxon>Bacillota</taxon>
        <taxon>Bacilli</taxon>
        <taxon>Lactobacillales</taxon>
        <taxon>Streptococcaceae</taxon>
        <taxon>Streptococcus</taxon>
    </lineage>
</organism>
<dbReference type="AlphaFoldDB" id="A0A1I7JLB8"/>
<proteinExistence type="predicted"/>
<accession>A0A1I7JLB8</accession>
<evidence type="ECO:0000313" key="1">
    <source>
        <dbReference type="EMBL" id="SFU85928.1"/>
    </source>
</evidence>
<gene>
    <name evidence="1" type="ORF">SAMN05660328_11510</name>
</gene>
<reference evidence="2" key="1">
    <citation type="submission" date="2016-10" db="EMBL/GenBank/DDBJ databases">
        <authorList>
            <person name="Varghese N."/>
            <person name="Submissions S."/>
        </authorList>
    </citation>
    <scope>NUCLEOTIDE SEQUENCE [LARGE SCALE GENOMIC DNA]</scope>
    <source>
        <strain evidence="2">LMG 15572</strain>
    </source>
</reference>
<dbReference type="EMBL" id="FPBN01000015">
    <property type="protein sequence ID" value="SFU85928.1"/>
    <property type="molecule type" value="Genomic_DNA"/>
</dbReference>
<protein>
    <recommendedName>
        <fullName evidence="3">Phage protein</fullName>
    </recommendedName>
</protein>